<dbReference type="EMBL" id="GGEC01056383">
    <property type="protein sequence ID" value="MBX36867.1"/>
    <property type="molecule type" value="Transcribed_RNA"/>
</dbReference>
<dbReference type="AlphaFoldDB" id="A0A2P2N338"/>
<accession>A0A2P2N338</accession>
<organism evidence="1">
    <name type="scientific">Rhizophora mucronata</name>
    <name type="common">Asiatic mangrove</name>
    <dbReference type="NCBI Taxonomy" id="61149"/>
    <lineage>
        <taxon>Eukaryota</taxon>
        <taxon>Viridiplantae</taxon>
        <taxon>Streptophyta</taxon>
        <taxon>Embryophyta</taxon>
        <taxon>Tracheophyta</taxon>
        <taxon>Spermatophyta</taxon>
        <taxon>Magnoliopsida</taxon>
        <taxon>eudicotyledons</taxon>
        <taxon>Gunneridae</taxon>
        <taxon>Pentapetalae</taxon>
        <taxon>rosids</taxon>
        <taxon>fabids</taxon>
        <taxon>Malpighiales</taxon>
        <taxon>Rhizophoraceae</taxon>
        <taxon>Rhizophora</taxon>
    </lineage>
</organism>
<sequence length="63" mass="7581">MVSFKLVPNINRKRFRERAMENIIMKFCATRPEKQMLNAVRRSLSIRNLFQEAITSRVIRENQ</sequence>
<reference evidence="1" key="1">
    <citation type="submission" date="2018-02" db="EMBL/GenBank/DDBJ databases">
        <title>Rhizophora mucronata_Transcriptome.</title>
        <authorList>
            <person name="Meera S.P."/>
            <person name="Sreeshan A."/>
            <person name="Augustine A."/>
        </authorList>
    </citation>
    <scope>NUCLEOTIDE SEQUENCE</scope>
    <source>
        <tissue evidence="1">Leaf</tissue>
    </source>
</reference>
<evidence type="ECO:0000313" key="1">
    <source>
        <dbReference type="EMBL" id="MBX36867.1"/>
    </source>
</evidence>
<name>A0A2P2N338_RHIMU</name>
<protein>
    <submittedName>
        <fullName evidence="1">Uncharacterized protein</fullName>
    </submittedName>
</protein>
<proteinExistence type="predicted"/>